<reference evidence="2" key="1">
    <citation type="journal article" date="2023" name="G3 (Bethesda)">
        <title>Whole genome assembly and annotation of the endangered Caribbean coral Acropora cervicornis.</title>
        <authorList>
            <person name="Selwyn J.D."/>
            <person name="Vollmer S.V."/>
        </authorList>
    </citation>
    <scope>NUCLEOTIDE SEQUENCE</scope>
    <source>
        <strain evidence="2">K2</strain>
    </source>
</reference>
<dbReference type="EMBL" id="JARQWQ010000096">
    <property type="protein sequence ID" value="KAK2551569.1"/>
    <property type="molecule type" value="Genomic_DNA"/>
</dbReference>
<comment type="caution">
    <text evidence="2">The sequence shown here is derived from an EMBL/GenBank/DDBJ whole genome shotgun (WGS) entry which is preliminary data.</text>
</comment>
<evidence type="ECO:0000313" key="2">
    <source>
        <dbReference type="EMBL" id="KAK2551569.1"/>
    </source>
</evidence>
<organism evidence="2 3">
    <name type="scientific">Acropora cervicornis</name>
    <name type="common">Staghorn coral</name>
    <dbReference type="NCBI Taxonomy" id="6130"/>
    <lineage>
        <taxon>Eukaryota</taxon>
        <taxon>Metazoa</taxon>
        <taxon>Cnidaria</taxon>
        <taxon>Anthozoa</taxon>
        <taxon>Hexacorallia</taxon>
        <taxon>Scleractinia</taxon>
        <taxon>Astrocoeniina</taxon>
        <taxon>Acroporidae</taxon>
        <taxon>Acropora</taxon>
    </lineage>
</organism>
<name>A0AAD9UVK4_ACRCE</name>
<dbReference type="InterPro" id="IPR007074">
    <property type="entry name" value="LicD/FKTN/FKRP_NTP_transf"/>
</dbReference>
<dbReference type="Proteomes" id="UP001249851">
    <property type="component" value="Unassembled WGS sequence"/>
</dbReference>
<dbReference type="InterPro" id="IPR052942">
    <property type="entry name" value="LPS_cholinephosphotransferase"/>
</dbReference>
<dbReference type="AlphaFoldDB" id="A0AAD9UVK4"/>
<evidence type="ECO:0000313" key="3">
    <source>
        <dbReference type="Proteomes" id="UP001249851"/>
    </source>
</evidence>
<protein>
    <recommendedName>
        <fullName evidence="1">LicD/FKTN/FKRP nucleotidyltransferase domain-containing protein</fullName>
    </recommendedName>
</protein>
<dbReference type="GO" id="GO:0009100">
    <property type="term" value="P:glycoprotein metabolic process"/>
    <property type="evidence" value="ECO:0007669"/>
    <property type="project" value="UniProtKB-ARBA"/>
</dbReference>
<dbReference type="PANTHER" id="PTHR43404:SF1">
    <property type="entry name" value="MNN4P"/>
    <property type="match status" value="1"/>
</dbReference>
<sequence>MKVTQLWSVSNQIRFLPDSISTFRSIEETPIRYWLYKGTLLGAVRHQGHVPFDNDVDIAIPKQDFENFIKYGVKELPKDIFFQTEETDVNWQSPMDSGMFGKLRDTKSCLNSCSSRCKFHDGLTIDFFVLQNDNDGNFIEPFTSTSWFLRKLIYGPLVRNQSDIFPLTTVYFDGFVFSAPREWKRSLLSYYGDFMRIPTNTPLGYIITDPLRSCNQIN</sequence>
<reference evidence="2" key="2">
    <citation type="journal article" date="2023" name="Science">
        <title>Genomic signatures of disease resistance in endangered staghorn corals.</title>
        <authorList>
            <person name="Vollmer S.V."/>
            <person name="Selwyn J.D."/>
            <person name="Despard B.A."/>
            <person name="Roesel C.L."/>
        </authorList>
    </citation>
    <scope>NUCLEOTIDE SEQUENCE</scope>
    <source>
        <strain evidence="2">K2</strain>
    </source>
</reference>
<dbReference type="Pfam" id="PF04991">
    <property type="entry name" value="LicD"/>
    <property type="match status" value="1"/>
</dbReference>
<proteinExistence type="predicted"/>
<gene>
    <name evidence="2" type="ORF">P5673_027548</name>
</gene>
<accession>A0AAD9UVK4</accession>
<feature type="domain" description="LicD/FKTN/FKRP nucleotidyltransferase" evidence="1">
    <location>
        <begin position="29"/>
        <end position="138"/>
    </location>
</feature>
<dbReference type="PANTHER" id="PTHR43404">
    <property type="entry name" value="LIPOPOLYSACCHARIDE CHOLINEPHOSPHOTRANSFERASE LICD"/>
    <property type="match status" value="1"/>
</dbReference>
<keyword evidence="3" id="KW-1185">Reference proteome</keyword>
<evidence type="ECO:0000259" key="1">
    <source>
        <dbReference type="Pfam" id="PF04991"/>
    </source>
</evidence>